<evidence type="ECO:0000256" key="6">
    <source>
        <dbReference type="ARBA" id="ARBA00023004"/>
    </source>
</evidence>
<dbReference type="InterPro" id="IPR001128">
    <property type="entry name" value="Cyt_P450"/>
</dbReference>
<proteinExistence type="inferred from homology"/>
<evidence type="ECO:0000256" key="5">
    <source>
        <dbReference type="ARBA" id="ARBA00023002"/>
    </source>
</evidence>
<keyword evidence="5" id="KW-0560">Oxidoreductase</keyword>
<protein>
    <submittedName>
        <fullName evidence="8">Uncharacterized protein</fullName>
    </submittedName>
</protein>
<feature type="non-terminal residue" evidence="8">
    <location>
        <position position="62"/>
    </location>
</feature>
<keyword evidence="4" id="KW-0479">Metal-binding</keyword>
<evidence type="ECO:0000256" key="3">
    <source>
        <dbReference type="ARBA" id="ARBA00022617"/>
    </source>
</evidence>
<dbReference type="GO" id="GO:0016125">
    <property type="term" value="P:sterol metabolic process"/>
    <property type="evidence" value="ECO:0007669"/>
    <property type="project" value="TreeGrafter"/>
</dbReference>
<keyword evidence="9" id="KW-1185">Reference proteome</keyword>
<evidence type="ECO:0000256" key="7">
    <source>
        <dbReference type="ARBA" id="ARBA00023033"/>
    </source>
</evidence>
<dbReference type="OMA" id="WAIPLDF"/>
<dbReference type="InterPro" id="IPR036396">
    <property type="entry name" value="Cyt_P450_sf"/>
</dbReference>
<dbReference type="Proteomes" id="UP000824469">
    <property type="component" value="Unassembled WGS sequence"/>
</dbReference>
<organism evidence="8 9">
    <name type="scientific">Taxus chinensis</name>
    <name type="common">Chinese yew</name>
    <name type="synonym">Taxus wallichiana var. chinensis</name>
    <dbReference type="NCBI Taxonomy" id="29808"/>
    <lineage>
        <taxon>Eukaryota</taxon>
        <taxon>Viridiplantae</taxon>
        <taxon>Streptophyta</taxon>
        <taxon>Embryophyta</taxon>
        <taxon>Tracheophyta</taxon>
        <taxon>Spermatophyta</taxon>
        <taxon>Pinopsida</taxon>
        <taxon>Pinidae</taxon>
        <taxon>Conifers II</taxon>
        <taxon>Cupressales</taxon>
        <taxon>Taxaceae</taxon>
        <taxon>Taxus</taxon>
    </lineage>
</organism>
<dbReference type="GO" id="GO:0016705">
    <property type="term" value="F:oxidoreductase activity, acting on paired donors, with incorporation or reduction of molecular oxygen"/>
    <property type="evidence" value="ECO:0007669"/>
    <property type="project" value="InterPro"/>
</dbReference>
<dbReference type="Gene3D" id="1.10.630.10">
    <property type="entry name" value="Cytochrome P450"/>
    <property type="match status" value="1"/>
</dbReference>
<dbReference type="GO" id="GO:0005506">
    <property type="term" value="F:iron ion binding"/>
    <property type="evidence" value="ECO:0007669"/>
    <property type="project" value="InterPro"/>
</dbReference>
<sequence>HTEVLAGKPPNEPLKWEEIQKMKYTWKVAQETLRLVPPAFGSFRKAIKDVEYGGYTIPKGWQ</sequence>
<dbReference type="Pfam" id="PF00067">
    <property type="entry name" value="p450"/>
    <property type="match status" value="1"/>
</dbReference>
<evidence type="ECO:0000313" key="9">
    <source>
        <dbReference type="Proteomes" id="UP000824469"/>
    </source>
</evidence>
<evidence type="ECO:0000256" key="4">
    <source>
        <dbReference type="ARBA" id="ARBA00022723"/>
    </source>
</evidence>
<dbReference type="PANTHER" id="PTHR24286">
    <property type="entry name" value="CYTOCHROME P450 26"/>
    <property type="match status" value="1"/>
</dbReference>
<dbReference type="SUPFAM" id="SSF48264">
    <property type="entry name" value="Cytochrome P450"/>
    <property type="match status" value="1"/>
</dbReference>
<evidence type="ECO:0000313" key="8">
    <source>
        <dbReference type="EMBL" id="KAH9311020.1"/>
    </source>
</evidence>
<feature type="non-terminal residue" evidence="8">
    <location>
        <position position="1"/>
    </location>
</feature>
<dbReference type="GO" id="GO:0020037">
    <property type="term" value="F:heme binding"/>
    <property type="evidence" value="ECO:0007669"/>
    <property type="project" value="InterPro"/>
</dbReference>
<dbReference type="PANTHER" id="PTHR24286:SF384">
    <property type="entry name" value="P450, PUTATIVE (EUROFUNG)-RELATED"/>
    <property type="match status" value="1"/>
</dbReference>
<keyword evidence="6" id="KW-0408">Iron</keyword>
<comment type="caution">
    <text evidence="8">The sequence shown here is derived from an EMBL/GenBank/DDBJ whole genome shotgun (WGS) entry which is preliminary data.</text>
</comment>
<keyword evidence="7" id="KW-0503">Monooxygenase</keyword>
<dbReference type="GO" id="GO:0004497">
    <property type="term" value="F:monooxygenase activity"/>
    <property type="evidence" value="ECO:0007669"/>
    <property type="project" value="UniProtKB-KW"/>
</dbReference>
<reference evidence="8 9" key="1">
    <citation type="journal article" date="2021" name="Nat. Plants">
        <title>The Taxus genome provides insights into paclitaxel biosynthesis.</title>
        <authorList>
            <person name="Xiong X."/>
            <person name="Gou J."/>
            <person name="Liao Q."/>
            <person name="Li Y."/>
            <person name="Zhou Q."/>
            <person name="Bi G."/>
            <person name="Li C."/>
            <person name="Du R."/>
            <person name="Wang X."/>
            <person name="Sun T."/>
            <person name="Guo L."/>
            <person name="Liang H."/>
            <person name="Lu P."/>
            <person name="Wu Y."/>
            <person name="Zhang Z."/>
            <person name="Ro D.K."/>
            <person name="Shang Y."/>
            <person name="Huang S."/>
            <person name="Yan J."/>
        </authorList>
    </citation>
    <scope>NUCLEOTIDE SEQUENCE [LARGE SCALE GENOMIC DNA]</scope>
    <source>
        <strain evidence="8">Ta-2019</strain>
    </source>
</reference>
<accession>A0AA38FVY4</accession>
<name>A0AA38FVY4_TAXCH</name>
<comment type="pathway">
    <text evidence="1">Alkaloid biosynthesis.</text>
</comment>
<dbReference type="EMBL" id="JAHRHJ020000006">
    <property type="protein sequence ID" value="KAH9311020.1"/>
    <property type="molecule type" value="Genomic_DNA"/>
</dbReference>
<evidence type="ECO:0000256" key="1">
    <source>
        <dbReference type="ARBA" id="ARBA00004913"/>
    </source>
</evidence>
<keyword evidence="3" id="KW-0349">Heme</keyword>
<evidence type="ECO:0000256" key="2">
    <source>
        <dbReference type="ARBA" id="ARBA00010617"/>
    </source>
</evidence>
<gene>
    <name evidence="8" type="ORF">KI387_026055</name>
</gene>
<comment type="similarity">
    <text evidence="2">Belongs to the cytochrome P450 family.</text>
</comment>
<dbReference type="AlphaFoldDB" id="A0AA38FVY4"/>